<proteinExistence type="predicted"/>
<reference evidence="3" key="1">
    <citation type="submission" date="2022-07" db="EMBL/GenBank/DDBJ databases">
        <title>FELIX.</title>
        <authorList>
            <person name="Wan K.H."/>
            <person name="Park S."/>
            <person name="Lawrence Q."/>
            <person name="Eichenberger J.P."/>
            <person name="Booth B.W."/>
            <person name="Piaggio A.J."/>
            <person name="Chandler J.C."/>
            <person name="Franklin A.B."/>
            <person name="Celniker S.E."/>
        </authorList>
    </citation>
    <scope>NUCLEOTIDE SEQUENCE</scope>
    <source>
        <strain evidence="3">QA-1986 374</strain>
    </source>
</reference>
<protein>
    <submittedName>
        <fullName evidence="3">Flagellar hook-length control protein FliK</fullName>
    </submittedName>
</protein>
<dbReference type="Gene3D" id="3.30.750.140">
    <property type="match status" value="1"/>
</dbReference>
<evidence type="ECO:0000256" key="1">
    <source>
        <dbReference type="SAM" id="MobiDB-lite"/>
    </source>
</evidence>
<evidence type="ECO:0000313" key="3">
    <source>
        <dbReference type="EMBL" id="UUI01538.1"/>
    </source>
</evidence>
<keyword evidence="3" id="KW-0966">Cell projection</keyword>
<dbReference type="CDD" id="cd17470">
    <property type="entry name" value="T3SS_Flik_C"/>
    <property type="match status" value="1"/>
</dbReference>
<dbReference type="Pfam" id="PF02120">
    <property type="entry name" value="Flg_hook"/>
    <property type="match status" value="1"/>
</dbReference>
<sequence>MNAAMLNIHDLMFSNRMNAKTTTNQGSSKFGNLLTQQTEPLSLLTDRTSPLQDQEQQLTKLYENLEEMLPEEVLDILKGNDVLQEEVIDLIMQGLSSQQNVFPMEVEEQQKAFIENLVGKHLSSLKQLESAPETKADLQVTIDIYNEIAEVLKGFEKTADIDDMAGTLTELVQDWEQFFQENPGMDKERILNHIHQQMQSNDLSGFDQAINQMAYQLLDVDFSAQEMNNGEDVEAINVNNVLQGLNQFMLTIDSTTAEQFMEQIINLLAGSNLIDEGLLKNEQFETQWVKAQQLMNVISQQIQRADTDTAKQIAGQIMKQLQGVQLSEQTSVSAQQASAAGPEGKQPLEVRIATWLRSIFKEVSPGVIKQSNNINVAGHTASEVTRHIEPKLAAWLHTSFQDASPAVFKQDHLPISKVEQFIVNMGSTDSSKGLSGKELIDKIETIVQSQRLQNFARGQSPISIQLRPENLGDMTIRFLQTNGELTVQMLVSSKAVKEVLESNLHQLRNVFSPLQVTIERQETLNASQTDVSKNPKENQNEQQQAEHQEASSDSNEPEQSSETESFESFMEQLLSQNIEEQV</sequence>
<organism evidence="3 4">
    <name type="scientific">Oceanobacillus jeddahense</name>
    <dbReference type="NCBI Taxonomy" id="1462527"/>
    <lineage>
        <taxon>Bacteria</taxon>
        <taxon>Bacillati</taxon>
        <taxon>Bacillota</taxon>
        <taxon>Bacilli</taxon>
        <taxon>Bacillales</taxon>
        <taxon>Bacillaceae</taxon>
        <taxon>Oceanobacillus</taxon>
    </lineage>
</organism>
<feature type="domain" description="Flagellar hook-length control protein-like C-terminal" evidence="2">
    <location>
        <begin position="450"/>
        <end position="519"/>
    </location>
</feature>
<gene>
    <name evidence="3" type="ORF">NP439_15945</name>
</gene>
<dbReference type="InterPro" id="IPR038610">
    <property type="entry name" value="FliK-like_C_sf"/>
</dbReference>
<name>A0ABY5JQU6_9BACI</name>
<evidence type="ECO:0000259" key="2">
    <source>
        <dbReference type="Pfam" id="PF02120"/>
    </source>
</evidence>
<keyword evidence="4" id="KW-1185">Reference proteome</keyword>
<feature type="compositionally biased region" description="Polar residues" evidence="1">
    <location>
        <begin position="573"/>
        <end position="582"/>
    </location>
</feature>
<dbReference type="EMBL" id="CP101914">
    <property type="protein sequence ID" value="UUI01538.1"/>
    <property type="molecule type" value="Genomic_DNA"/>
</dbReference>
<accession>A0ABY5JQU6</accession>
<dbReference type="RefSeq" id="WP_256706906.1">
    <property type="nucleotide sequence ID" value="NZ_CP101914.1"/>
</dbReference>
<evidence type="ECO:0000313" key="4">
    <source>
        <dbReference type="Proteomes" id="UP001059773"/>
    </source>
</evidence>
<keyword evidence="3" id="KW-0282">Flagellum</keyword>
<dbReference type="InterPro" id="IPR021136">
    <property type="entry name" value="Flagellar_hook_control-like_C"/>
</dbReference>
<feature type="compositionally biased region" description="Basic and acidic residues" evidence="1">
    <location>
        <begin position="533"/>
        <end position="550"/>
    </location>
</feature>
<feature type="region of interest" description="Disordered" evidence="1">
    <location>
        <begin position="525"/>
        <end position="582"/>
    </location>
</feature>
<feature type="compositionally biased region" description="Acidic residues" evidence="1">
    <location>
        <begin position="555"/>
        <end position="565"/>
    </location>
</feature>
<dbReference type="Proteomes" id="UP001059773">
    <property type="component" value="Chromosome"/>
</dbReference>
<keyword evidence="3" id="KW-0969">Cilium</keyword>